<keyword evidence="7" id="KW-1185">Reference proteome</keyword>
<accession>A0A846MPV7</accession>
<feature type="domain" description="ABC transporter" evidence="5">
    <location>
        <begin position="1"/>
        <end position="262"/>
    </location>
</feature>
<dbReference type="PROSITE" id="PS00211">
    <property type="entry name" value="ABC_TRANSPORTER_1"/>
    <property type="match status" value="2"/>
</dbReference>
<evidence type="ECO:0000256" key="1">
    <source>
        <dbReference type="ARBA" id="ARBA00005417"/>
    </source>
</evidence>
<evidence type="ECO:0000256" key="4">
    <source>
        <dbReference type="ARBA" id="ARBA00022840"/>
    </source>
</evidence>
<keyword evidence="2" id="KW-0813">Transport</keyword>
<dbReference type="InterPro" id="IPR027417">
    <property type="entry name" value="P-loop_NTPase"/>
</dbReference>
<keyword evidence="3" id="KW-0547">Nucleotide-binding</keyword>
<organism evidence="6 7">
    <name type="scientific">Thermonema lapsum</name>
    <dbReference type="NCBI Taxonomy" id="28195"/>
    <lineage>
        <taxon>Bacteria</taxon>
        <taxon>Pseudomonadati</taxon>
        <taxon>Bacteroidota</taxon>
        <taxon>Cytophagia</taxon>
        <taxon>Cytophagales</taxon>
        <taxon>Thermonemataceae</taxon>
        <taxon>Thermonema</taxon>
    </lineage>
</organism>
<dbReference type="Proteomes" id="UP000537126">
    <property type="component" value="Unassembled WGS sequence"/>
</dbReference>
<proteinExistence type="inferred from homology"/>
<evidence type="ECO:0000313" key="6">
    <source>
        <dbReference type="EMBL" id="NIK73648.1"/>
    </source>
</evidence>
<dbReference type="InterPro" id="IPR050319">
    <property type="entry name" value="ABC_transp_ATP-bind"/>
</dbReference>
<dbReference type="EMBL" id="JAASRN010000002">
    <property type="protein sequence ID" value="NIK73648.1"/>
    <property type="molecule type" value="Genomic_DNA"/>
</dbReference>
<evidence type="ECO:0000259" key="5">
    <source>
        <dbReference type="PROSITE" id="PS50893"/>
    </source>
</evidence>
<comment type="caution">
    <text evidence="6">The sequence shown here is derived from an EMBL/GenBank/DDBJ whole genome shotgun (WGS) entry which is preliminary data.</text>
</comment>
<dbReference type="NCBIfam" id="NF008453">
    <property type="entry name" value="PRK11308.1"/>
    <property type="match status" value="2"/>
</dbReference>
<dbReference type="GO" id="GO:0015833">
    <property type="term" value="P:peptide transport"/>
    <property type="evidence" value="ECO:0007669"/>
    <property type="project" value="InterPro"/>
</dbReference>
<dbReference type="InterPro" id="IPR017871">
    <property type="entry name" value="ABC_transporter-like_CS"/>
</dbReference>
<dbReference type="PANTHER" id="PTHR43776">
    <property type="entry name" value="TRANSPORT ATP-BINDING PROTEIN"/>
    <property type="match status" value="1"/>
</dbReference>
<gene>
    <name evidence="6" type="ORF">FHS56_001161</name>
</gene>
<dbReference type="GO" id="GO:0016887">
    <property type="term" value="F:ATP hydrolysis activity"/>
    <property type="evidence" value="ECO:0007669"/>
    <property type="project" value="InterPro"/>
</dbReference>
<evidence type="ECO:0000256" key="3">
    <source>
        <dbReference type="ARBA" id="ARBA00022741"/>
    </source>
</evidence>
<dbReference type="GO" id="GO:0055085">
    <property type="term" value="P:transmembrane transport"/>
    <property type="evidence" value="ECO:0007669"/>
    <property type="project" value="UniProtKB-ARBA"/>
</dbReference>
<dbReference type="SMART" id="SM00382">
    <property type="entry name" value="AAA"/>
    <property type="match status" value="2"/>
</dbReference>
<dbReference type="PROSITE" id="PS50893">
    <property type="entry name" value="ABC_TRANSPORTER_2"/>
    <property type="match status" value="2"/>
</dbReference>
<dbReference type="InterPro" id="IPR013563">
    <property type="entry name" value="Oligopep_ABC_C"/>
</dbReference>
<dbReference type="AlphaFoldDB" id="A0A846MPV7"/>
<reference evidence="6 7" key="1">
    <citation type="submission" date="2020-03" db="EMBL/GenBank/DDBJ databases">
        <title>Genomic Encyclopedia of Type Strains, Phase IV (KMG-IV): sequencing the most valuable type-strain genomes for metagenomic binning, comparative biology and taxonomic classification.</title>
        <authorList>
            <person name="Goeker M."/>
        </authorList>
    </citation>
    <scope>NUCLEOTIDE SEQUENCE [LARGE SCALE GENOMIC DNA]</scope>
    <source>
        <strain evidence="6 7">DSM 5718</strain>
    </source>
</reference>
<evidence type="ECO:0000256" key="2">
    <source>
        <dbReference type="ARBA" id="ARBA00022448"/>
    </source>
</evidence>
<dbReference type="CDD" id="cd03257">
    <property type="entry name" value="ABC_NikE_OppD_transporters"/>
    <property type="match status" value="2"/>
</dbReference>
<dbReference type="Gene3D" id="3.40.50.300">
    <property type="entry name" value="P-loop containing nucleotide triphosphate hydrolases"/>
    <property type="match status" value="2"/>
</dbReference>
<sequence length="625" mass="70194">MEFTSEKGSFLAVDNVSFDLEKGTTLSIVGESGSGKSVTSLAIMGLLASNAKLSGEIWFNSNSLGWVNLLSLPPKQMRSIRGGEIAMVFQEPMTSLNPVMTCGAQVMEAIRLHRPELSKEEARQLVFRKFRDVHLDSRDEGDSDEAAMAQLEKIYHSFPHQLSGGQKQRVMIAMALACDPELIIADEPTTALDVSTQRAILDIFQELTCRDGISVLFISHDLGVVAEMSDRVMVMYQGKQRELADVLTIFDNPKDPYTRGLFSCRPRVDLSFLDTSVAYLKRLPTISDFIEVDARGNVKAKKVDNIGIGETIFSMIDIEEESSQSRQPEPSMPVLKVEGLSKVFWMKKKNKRRKERFFAVDNVSFEVFRGETVGLVGESGSGKSTLSRLILRLLEADSGRVEFGVRAGDGSIQYHDIFALSERSMRSLRRYIQIVFQDPFASLNPRMSIGEILTEPMRLFKLYGSSKEQKERAFKLLEDVGLDPRHVFHRYPHEFSGGQRQRICIARALATDPQFIIFDESVSALDVSVQAEVLNLINELKEQYHFSSIFISHDLAVIRFIADRVMVMKDGKIIEIGDSRQIFENPSHPYTQALLDAIPKGDIIAIRKKLEERAAIRSSRACITS</sequence>
<name>A0A846MPV7_9BACT</name>
<dbReference type="GO" id="GO:0005524">
    <property type="term" value="F:ATP binding"/>
    <property type="evidence" value="ECO:0007669"/>
    <property type="project" value="UniProtKB-KW"/>
</dbReference>
<dbReference type="PANTHER" id="PTHR43776:SF7">
    <property type="entry name" value="D,D-DIPEPTIDE TRANSPORT ATP-BINDING PROTEIN DDPF-RELATED"/>
    <property type="match status" value="1"/>
</dbReference>
<keyword evidence="4 6" id="KW-0067">ATP-binding</keyword>
<protein>
    <submittedName>
        <fullName evidence="6">Peptide/nickel transport system ATP-binding protein</fullName>
    </submittedName>
</protein>
<dbReference type="InterPro" id="IPR003439">
    <property type="entry name" value="ABC_transporter-like_ATP-bd"/>
</dbReference>
<dbReference type="Pfam" id="PF00005">
    <property type="entry name" value="ABC_tran"/>
    <property type="match status" value="2"/>
</dbReference>
<comment type="similarity">
    <text evidence="1">Belongs to the ABC transporter superfamily.</text>
</comment>
<dbReference type="InterPro" id="IPR003593">
    <property type="entry name" value="AAA+_ATPase"/>
</dbReference>
<feature type="domain" description="ABC transporter" evidence="5">
    <location>
        <begin position="335"/>
        <end position="595"/>
    </location>
</feature>
<dbReference type="SUPFAM" id="SSF52540">
    <property type="entry name" value="P-loop containing nucleoside triphosphate hydrolases"/>
    <property type="match status" value="2"/>
</dbReference>
<dbReference type="Pfam" id="PF08352">
    <property type="entry name" value="oligo_HPY"/>
    <property type="match status" value="2"/>
</dbReference>
<dbReference type="FunFam" id="3.40.50.300:FF:000016">
    <property type="entry name" value="Oligopeptide ABC transporter ATP-binding component"/>
    <property type="match status" value="1"/>
</dbReference>
<evidence type="ECO:0000313" key="7">
    <source>
        <dbReference type="Proteomes" id="UP000537126"/>
    </source>
</evidence>